<keyword evidence="3" id="KW-1185">Reference proteome</keyword>
<feature type="region of interest" description="Disordered" evidence="1">
    <location>
        <begin position="37"/>
        <end position="68"/>
    </location>
</feature>
<proteinExistence type="predicted"/>
<dbReference type="Proteomes" id="UP000078200">
    <property type="component" value="Unassembled WGS sequence"/>
</dbReference>
<name>A0A1A9URE2_GLOAU</name>
<evidence type="ECO:0000313" key="3">
    <source>
        <dbReference type="Proteomes" id="UP000078200"/>
    </source>
</evidence>
<evidence type="ECO:0000313" key="2">
    <source>
        <dbReference type="EnsemblMetazoa" id="GAUT012935-PA"/>
    </source>
</evidence>
<feature type="compositionally biased region" description="Basic and acidic residues" evidence="1">
    <location>
        <begin position="48"/>
        <end position="57"/>
    </location>
</feature>
<dbReference type="VEuPathDB" id="VectorBase:GAUT012935"/>
<reference evidence="2" key="1">
    <citation type="submission" date="2020-05" db="UniProtKB">
        <authorList>
            <consortium name="EnsemblMetazoa"/>
        </authorList>
    </citation>
    <scope>IDENTIFICATION</scope>
    <source>
        <strain evidence="2">TTRI</strain>
    </source>
</reference>
<dbReference type="EnsemblMetazoa" id="GAUT012935-RA">
    <property type="protein sequence ID" value="GAUT012935-PA"/>
    <property type="gene ID" value="GAUT012935"/>
</dbReference>
<accession>A0A1A9URE2</accession>
<protein>
    <submittedName>
        <fullName evidence="2">Uncharacterized protein</fullName>
    </submittedName>
</protein>
<dbReference type="AlphaFoldDB" id="A0A1A9URE2"/>
<organism evidence="2 3">
    <name type="scientific">Glossina austeni</name>
    <name type="common">Savannah tsetse fly</name>
    <dbReference type="NCBI Taxonomy" id="7395"/>
    <lineage>
        <taxon>Eukaryota</taxon>
        <taxon>Metazoa</taxon>
        <taxon>Ecdysozoa</taxon>
        <taxon>Arthropoda</taxon>
        <taxon>Hexapoda</taxon>
        <taxon>Insecta</taxon>
        <taxon>Pterygota</taxon>
        <taxon>Neoptera</taxon>
        <taxon>Endopterygota</taxon>
        <taxon>Diptera</taxon>
        <taxon>Brachycera</taxon>
        <taxon>Muscomorpha</taxon>
        <taxon>Hippoboscoidea</taxon>
        <taxon>Glossinidae</taxon>
        <taxon>Glossina</taxon>
    </lineage>
</organism>
<feature type="compositionally biased region" description="Low complexity" evidence="1">
    <location>
        <begin position="37"/>
        <end position="46"/>
    </location>
</feature>
<feature type="compositionally biased region" description="Polar residues" evidence="1">
    <location>
        <begin position="59"/>
        <end position="68"/>
    </location>
</feature>
<evidence type="ECO:0000256" key="1">
    <source>
        <dbReference type="SAM" id="MobiDB-lite"/>
    </source>
</evidence>
<sequence>MNLSKMKRQKFSSPALCGDSWKAFQVIDTEVEINNNNNNEMNADIENANEHTKRENDNEINPETTSSKQVLLPINAPIDWQKLMKLHRADLARHIRRNVYLTMITLGKIRLLSALSLPHQCQLKAVTN</sequence>